<dbReference type="PANTHER" id="PTHR13715">
    <property type="entry name" value="RYANODINE RECEPTOR AND IP3 RECEPTOR"/>
    <property type="match status" value="1"/>
</dbReference>
<name>A0A418AVN2_9STRA</name>
<dbReference type="VEuPathDB" id="FungiDB:H310_01886"/>
<protein>
    <recommendedName>
        <fullName evidence="3">RyR/IP3R Homology associated domain-containing protein</fullName>
    </recommendedName>
</protein>
<evidence type="ECO:0000256" key="2">
    <source>
        <dbReference type="SAM" id="Phobius"/>
    </source>
</evidence>
<dbReference type="EMBL" id="QUSY01000427">
    <property type="protein sequence ID" value="RHY29530.1"/>
    <property type="molecule type" value="Genomic_DNA"/>
</dbReference>
<keyword evidence="5" id="KW-1185">Reference proteome</keyword>
<feature type="compositionally biased region" description="Polar residues" evidence="1">
    <location>
        <begin position="346"/>
        <end position="358"/>
    </location>
</feature>
<organism evidence="4 5">
    <name type="scientific">Aphanomyces invadans</name>
    <dbReference type="NCBI Taxonomy" id="157072"/>
    <lineage>
        <taxon>Eukaryota</taxon>
        <taxon>Sar</taxon>
        <taxon>Stramenopiles</taxon>
        <taxon>Oomycota</taxon>
        <taxon>Saprolegniomycetes</taxon>
        <taxon>Saprolegniales</taxon>
        <taxon>Verrucalvaceae</taxon>
        <taxon>Aphanomyces</taxon>
    </lineage>
</organism>
<dbReference type="PANTHER" id="PTHR13715:SF102">
    <property type="entry name" value="INOSITOL 1,4,5-TRISPHOSPHATE RECEPTOR"/>
    <property type="match status" value="1"/>
</dbReference>
<dbReference type="GO" id="GO:0006816">
    <property type="term" value="P:calcium ion transport"/>
    <property type="evidence" value="ECO:0007669"/>
    <property type="project" value="InterPro"/>
</dbReference>
<feature type="region of interest" description="Disordered" evidence="1">
    <location>
        <begin position="792"/>
        <end position="819"/>
    </location>
</feature>
<evidence type="ECO:0000313" key="4">
    <source>
        <dbReference type="EMBL" id="RHY29530.1"/>
    </source>
</evidence>
<keyword evidence="2" id="KW-1133">Transmembrane helix</keyword>
<dbReference type="VEuPathDB" id="FungiDB:H310_01887"/>
<feature type="transmembrane region" description="Helical" evidence="2">
    <location>
        <begin position="1142"/>
        <end position="1171"/>
    </location>
</feature>
<dbReference type="Proteomes" id="UP000285060">
    <property type="component" value="Unassembled WGS sequence"/>
</dbReference>
<feature type="domain" description="RyR/IP3R Homology associated" evidence="3">
    <location>
        <begin position="600"/>
        <end position="682"/>
    </location>
</feature>
<feature type="transmembrane region" description="Helical" evidence="2">
    <location>
        <begin position="1249"/>
        <end position="1271"/>
    </location>
</feature>
<proteinExistence type="predicted"/>
<feature type="transmembrane region" description="Helical" evidence="2">
    <location>
        <begin position="1004"/>
        <end position="1026"/>
    </location>
</feature>
<accession>A0A418AVN2</accession>
<comment type="caution">
    <text evidence="4">The sequence shown here is derived from an EMBL/GenBank/DDBJ whole genome shotgun (WGS) entry which is preliminary data.</text>
</comment>
<evidence type="ECO:0000256" key="1">
    <source>
        <dbReference type="SAM" id="MobiDB-lite"/>
    </source>
</evidence>
<reference evidence="4 5" key="1">
    <citation type="submission" date="2018-08" db="EMBL/GenBank/DDBJ databases">
        <title>Aphanomyces genome sequencing and annotation.</title>
        <authorList>
            <person name="Minardi D."/>
            <person name="Oidtmann B."/>
            <person name="Van Der Giezen M."/>
            <person name="Studholme D.J."/>
        </authorList>
    </citation>
    <scope>NUCLEOTIDE SEQUENCE [LARGE SCALE GENOMIC DNA]</scope>
    <source>
        <strain evidence="4 5">NJM0002</strain>
    </source>
</reference>
<dbReference type="InterPro" id="IPR013662">
    <property type="entry name" value="RIH_assoc-dom"/>
</dbReference>
<keyword evidence="2" id="KW-0472">Membrane</keyword>
<sequence length="1362" mass="152072">MSWLDIVLRGIVGVGCVALSVAALHVQLGQDLVVQSKLHQLVADVESLAAHAAAYDDRLASWGTSLTRELDATSHQLHQESSSMQADLEAILVTTKERNAMAMADVEVALASALEHFERVTETTVRARWTQEGLVQTGDATPAALPQFLLSVQHEIEIDQAALRALRQTQADLNAQAVQELNNVDVCAAIGDELCRLGIHAISDDNVGDDVDTWIEDHNRQVDAAESAFATTEMYLHSILLIELGVVVLLWVLWRLRHVDLGVDNTDDIVFIPHMGRDDLSLLPKEHGASINDHDGFVEDVTTHVGDPKVDVRAPWLATQAANVACMGNHLGGPEQVEEKQPMANAPSTYGSSNSGVQTRDAEEENLQRELREHVEARRVRGITLLLKKKRALALDLMAREMKRTKSGPPTYQSSDSLLNLPSTSVQGADAVALDRVDDDNDDIGQVSQTPASKWRVSFEVERTSRLLIYAKQEWKHAQQLAVEAQVGHFIIRCMTPKVVPAVKKGSSAKKAAGESSGIPKSAVNLDAPELALLELIYEFVAGGYEPAQNALYRAMLELYDDDDNEATADVDRKDIFLRFLLKYIRLPTINKFSVHYQKMALAIVQLLCENHNPVWQTMMQEPCEDTTVLAAIIRIMEGTKPSDPLFVKCMRCLIEACQGPCPDNQAFVVTSTATTLVCQVLLTDPTSAEALDVWVYQTASELLLSLMEGRSDSSVNAELAHLFDPVVVVDRLVTCYRELCRIYGVELSFERDDIHRHVLYVRAMSMLVVAVRIMSLEATADLVFDEHLGLSSGEDDDDSDDGAFLKPSTSMSLPGPDTDKLAMRNRIQRAVRNLSKQSKESHVTLSSAIKKVVNINRAMKQFDLRSVQGFRTQWDGAIDDRNALGPIRFFHTQLISIELVVHGTTTTLYFVKPADAMYFDELLQNELLDAMDIGSDKAMEVLLSETAKSIDEELKVIKHLRRHAVYAFLARWQTDLRNRLLSLCFYINFVMLLLLKWDGPESFVFLQVLGIAYLAGALVLLGFYVTKQFNFNYCKQQLSLTKLHFRSPKAIRDRVWEVWQGPIQCFEIILWTVSLIVYVNGWNTYGSIACCSVAGVAMALSTLRAIRETSNVFRFSVNSESSYAELKAKLGNRMVKTKFRFWYSVLYDTLFSESVLAFLAYSTCGLLGLVATSHRYLYYGFPLLDLVATNGGLRFVVRWAGVVHPAVVFTRMAVPGLLSGGGIGDYTSNNPLDYTLKASYFGRVGYDLGFYVVVIVLLLNLIQGIIIDAFTAVREASENKLALQRQQCLVCNRSRTVIEADGMEKGVMNSFARHTETKHNLFNYFFFVKYLKAKDETDMNGMESFVYEKIKTKDMSWVPRV</sequence>
<gene>
    <name evidence="4" type="ORF">DYB32_007585</name>
</gene>
<keyword evidence="2" id="KW-0812">Transmembrane</keyword>
<evidence type="ECO:0000313" key="5">
    <source>
        <dbReference type="Proteomes" id="UP000285060"/>
    </source>
</evidence>
<feature type="transmembrane region" description="Helical" evidence="2">
    <location>
        <begin position="7"/>
        <end position="28"/>
    </location>
</feature>
<feature type="transmembrane region" description="Helical" evidence="2">
    <location>
        <begin position="1209"/>
        <end position="1229"/>
    </location>
</feature>
<dbReference type="InterPro" id="IPR015925">
    <property type="entry name" value="Ryanodine_IP3_receptor"/>
</dbReference>
<dbReference type="Pfam" id="PF08454">
    <property type="entry name" value="RIH_assoc"/>
    <property type="match status" value="1"/>
</dbReference>
<evidence type="ECO:0000259" key="3">
    <source>
        <dbReference type="Pfam" id="PF08454"/>
    </source>
</evidence>
<feature type="transmembrane region" description="Helical" evidence="2">
    <location>
        <begin position="1177"/>
        <end position="1197"/>
    </location>
</feature>
<feature type="region of interest" description="Disordered" evidence="1">
    <location>
        <begin position="332"/>
        <end position="367"/>
    </location>
</feature>